<reference evidence="3 4" key="1">
    <citation type="submission" date="2023-06" db="EMBL/GenBank/DDBJ databases">
        <title>Roseiconus lacunae JC819 isolated from Gulf of Mannar region, Tamil Nadu.</title>
        <authorList>
            <person name="Pk S."/>
            <person name="Ch S."/>
            <person name="Ch V.R."/>
        </authorList>
    </citation>
    <scope>NUCLEOTIDE SEQUENCE [LARGE SCALE GENOMIC DNA]</scope>
    <source>
        <strain evidence="3 4">JC819</strain>
    </source>
</reference>
<evidence type="ECO:0000256" key="1">
    <source>
        <dbReference type="SAM" id="Phobius"/>
    </source>
</evidence>
<organism evidence="3 4">
    <name type="scientific">Roseiconus lacunae</name>
    <dbReference type="NCBI Taxonomy" id="2605694"/>
    <lineage>
        <taxon>Bacteria</taxon>
        <taxon>Pseudomonadati</taxon>
        <taxon>Planctomycetota</taxon>
        <taxon>Planctomycetia</taxon>
        <taxon>Pirellulales</taxon>
        <taxon>Pirellulaceae</taxon>
        <taxon>Roseiconus</taxon>
    </lineage>
</organism>
<dbReference type="RefSeq" id="WP_289165658.1">
    <property type="nucleotide sequence ID" value="NZ_JASZZN010000018.1"/>
</dbReference>
<protein>
    <submittedName>
        <fullName evidence="3">Endonuclease/exonuclease/phosphatase family protein</fullName>
    </submittedName>
</protein>
<keyword evidence="3" id="KW-0540">Nuclease</keyword>
<dbReference type="EMBL" id="JASZZN010000018">
    <property type="protein sequence ID" value="MDM4018038.1"/>
    <property type="molecule type" value="Genomic_DNA"/>
</dbReference>
<evidence type="ECO:0000313" key="3">
    <source>
        <dbReference type="EMBL" id="MDM4018038.1"/>
    </source>
</evidence>
<keyword evidence="4" id="KW-1185">Reference proteome</keyword>
<accession>A0ABT7PNY0</accession>
<dbReference type="Pfam" id="PF03372">
    <property type="entry name" value="Exo_endo_phos"/>
    <property type="match status" value="1"/>
</dbReference>
<keyword evidence="1" id="KW-0812">Transmembrane</keyword>
<keyword evidence="3" id="KW-0378">Hydrolase</keyword>
<feature type="transmembrane region" description="Helical" evidence="1">
    <location>
        <begin position="12"/>
        <end position="41"/>
    </location>
</feature>
<feature type="domain" description="Endonuclease/exonuclease/phosphatase" evidence="2">
    <location>
        <begin position="106"/>
        <end position="310"/>
    </location>
</feature>
<proteinExistence type="predicted"/>
<dbReference type="Proteomes" id="UP001239462">
    <property type="component" value="Unassembled WGS sequence"/>
</dbReference>
<evidence type="ECO:0000313" key="4">
    <source>
        <dbReference type="Proteomes" id="UP001239462"/>
    </source>
</evidence>
<feature type="transmembrane region" description="Helical" evidence="1">
    <location>
        <begin position="47"/>
        <end position="65"/>
    </location>
</feature>
<dbReference type="Gene3D" id="3.60.10.10">
    <property type="entry name" value="Endonuclease/exonuclease/phosphatase"/>
    <property type="match status" value="1"/>
</dbReference>
<keyword evidence="1" id="KW-0472">Membrane</keyword>
<feature type="transmembrane region" description="Helical" evidence="1">
    <location>
        <begin position="70"/>
        <end position="89"/>
    </location>
</feature>
<keyword evidence="1" id="KW-1133">Transmembrane helix</keyword>
<name>A0ABT7PNY0_9BACT</name>
<gene>
    <name evidence="3" type="ORF">QTN89_21500</name>
</gene>
<sequence length="320" mass="35952">MSRSSIDVRRRLTLRGLLATTSLVFIVVTVFSMGATWFWIADLIANLRIQILIAGACLLLINALAREKWLLFPLCLGMAFHCSFCGEFFRSAQIGSAKGTAVRVASINVLTSNSKHRLIIEEIRRLDADVVAVLELSSTLAERLRMELVEKYPHQIIHPLDRSNFGIGLLSRSELTGPDVFELNETIVSISAYTKGFRVIATHPLPPMNQALFKSRNAHLRLLSERINATDDQTKTIVMGDFNLTPWSPHFHRFERRSSLRRATKGNTITPTWYGIDDQFLFGLPLDHVLISSDLDCTGYEVGNDIGSDHRAVMVDVMVR</sequence>
<dbReference type="InterPro" id="IPR036691">
    <property type="entry name" value="Endo/exonu/phosph_ase_sf"/>
</dbReference>
<dbReference type="SUPFAM" id="SSF56219">
    <property type="entry name" value="DNase I-like"/>
    <property type="match status" value="1"/>
</dbReference>
<evidence type="ECO:0000259" key="2">
    <source>
        <dbReference type="Pfam" id="PF03372"/>
    </source>
</evidence>
<dbReference type="GO" id="GO:0004519">
    <property type="term" value="F:endonuclease activity"/>
    <property type="evidence" value="ECO:0007669"/>
    <property type="project" value="UniProtKB-KW"/>
</dbReference>
<keyword evidence="3" id="KW-0255">Endonuclease</keyword>
<dbReference type="InterPro" id="IPR005135">
    <property type="entry name" value="Endo/exonuclease/phosphatase"/>
</dbReference>
<comment type="caution">
    <text evidence="3">The sequence shown here is derived from an EMBL/GenBank/DDBJ whole genome shotgun (WGS) entry which is preliminary data.</text>
</comment>